<feature type="transmembrane region" description="Helical" evidence="1">
    <location>
        <begin position="161"/>
        <end position="183"/>
    </location>
</feature>
<keyword evidence="3" id="KW-1185">Reference proteome</keyword>
<feature type="transmembrane region" description="Helical" evidence="1">
    <location>
        <begin position="189"/>
        <end position="208"/>
    </location>
</feature>
<sequence length="404" mass="46661">MFAISNLGSTFIFLFALVGILALVILLKILSFLLPFKLLEFLDRKLSQNFIWNVPIRFLIQQYQSIFISSLIAINLTLNSFQLSQEDFLSLTQTFAQQLDVFTSLILLLIGTIMPLVMAVIIRQFRKVRKLKSPLFIAKYGTIMEGIKNVKKGEITGMQSIALYWNAIMIARWGMSIAIFVYLKDQASLQVICLLMISLLFTSLVAYAKPFNIDDTRAQGGFFVINENYFKLLNEIFVSYYLIVLMMLTDITPDIEFRATFGMIELGIVVTCVLTNVFKSILAITNQYLIRKRKQMMIESLKQAILSQQLRKNEELLNQTGWRQDGGIDLSLPYYNFGDNLPNTFIRIKAKPEPAQFTMKETATNLTRFEDDQPEHQDQSQVLRRVNHQLKPFNQQNRPMFFNQ</sequence>
<feature type="transmembrane region" description="Helical" evidence="1">
    <location>
        <begin position="101"/>
        <end position="122"/>
    </location>
</feature>
<keyword evidence="1" id="KW-0812">Transmembrane</keyword>
<feature type="transmembrane region" description="Helical" evidence="1">
    <location>
        <begin position="12"/>
        <end position="36"/>
    </location>
</feature>
<keyword evidence="1" id="KW-1133">Transmembrane helix</keyword>
<keyword evidence="1" id="KW-0472">Membrane</keyword>
<evidence type="ECO:0000313" key="2">
    <source>
        <dbReference type="EMBL" id="TNV87209.1"/>
    </source>
</evidence>
<dbReference type="EMBL" id="RRYP01000574">
    <property type="protein sequence ID" value="TNV87209.1"/>
    <property type="molecule type" value="Genomic_DNA"/>
</dbReference>
<evidence type="ECO:0000313" key="3">
    <source>
        <dbReference type="Proteomes" id="UP000785679"/>
    </source>
</evidence>
<organism evidence="2 3">
    <name type="scientific">Halteria grandinella</name>
    <dbReference type="NCBI Taxonomy" id="5974"/>
    <lineage>
        <taxon>Eukaryota</taxon>
        <taxon>Sar</taxon>
        <taxon>Alveolata</taxon>
        <taxon>Ciliophora</taxon>
        <taxon>Intramacronucleata</taxon>
        <taxon>Spirotrichea</taxon>
        <taxon>Stichotrichia</taxon>
        <taxon>Sporadotrichida</taxon>
        <taxon>Halteriidae</taxon>
        <taxon>Halteria</taxon>
    </lineage>
</organism>
<reference evidence="2" key="1">
    <citation type="submission" date="2019-06" db="EMBL/GenBank/DDBJ databases">
        <authorList>
            <person name="Zheng W."/>
        </authorList>
    </citation>
    <scope>NUCLEOTIDE SEQUENCE</scope>
    <source>
        <strain evidence="2">QDHG01</strain>
    </source>
</reference>
<feature type="transmembrane region" description="Helical" evidence="1">
    <location>
        <begin position="229"/>
        <end position="248"/>
    </location>
</feature>
<gene>
    <name evidence="2" type="ORF">FGO68_gene4767</name>
</gene>
<feature type="transmembrane region" description="Helical" evidence="1">
    <location>
        <begin position="268"/>
        <end position="290"/>
    </location>
</feature>
<dbReference type="AlphaFoldDB" id="A0A8J8P774"/>
<name>A0A8J8P774_HALGN</name>
<protein>
    <submittedName>
        <fullName evidence="2">Uncharacterized protein</fullName>
    </submittedName>
</protein>
<dbReference type="Proteomes" id="UP000785679">
    <property type="component" value="Unassembled WGS sequence"/>
</dbReference>
<accession>A0A8J8P774</accession>
<proteinExistence type="predicted"/>
<comment type="caution">
    <text evidence="2">The sequence shown here is derived from an EMBL/GenBank/DDBJ whole genome shotgun (WGS) entry which is preliminary data.</text>
</comment>
<evidence type="ECO:0000256" key="1">
    <source>
        <dbReference type="SAM" id="Phobius"/>
    </source>
</evidence>